<comment type="caution">
    <text evidence="2">The sequence shown here is derived from an EMBL/GenBank/DDBJ whole genome shotgun (WGS) entry which is preliminary data.</text>
</comment>
<dbReference type="EMBL" id="JACIDK010000002">
    <property type="protein sequence ID" value="MBB3890873.1"/>
    <property type="molecule type" value="Genomic_DNA"/>
</dbReference>
<accession>A0A839ZZQ6</accession>
<dbReference type="Proteomes" id="UP000530564">
    <property type="component" value="Unassembled WGS sequence"/>
</dbReference>
<organism evidence="2 3">
    <name type="scientific">Phenylobacterium haematophilum</name>
    <dbReference type="NCBI Taxonomy" id="98513"/>
    <lineage>
        <taxon>Bacteria</taxon>
        <taxon>Pseudomonadati</taxon>
        <taxon>Pseudomonadota</taxon>
        <taxon>Alphaproteobacteria</taxon>
        <taxon>Caulobacterales</taxon>
        <taxon>Caulobacteraceae</taxon>
        <taxon>Phenylobacterium</taxon>
    </lineage>
</organism>
<protein>
    <submittedName>
        <fullName evidence="2">Uncharacterized protein</fullName>
    </submittedName>
</protein>
<feature type="region of interest" description="Disordered" evidence="1">
    <location>
        <begin position="1"/>
        <end position="74"/>
    </location>
</feature>
<gene>
    <name evidence="2" type="ORF">GGQ61_001590</name>
</gene>
<name>A0A839ZZQ6_9CAUL</name>
<evidence type="ECO:0000313" key="2">
    <source>
        <dbReference type="EMBL" id="MBB3890873.1"/>
    </source>
</evidence>
<feature type="compositionally biased region" description="Basic and acidic residues" evidence="1">
    <location>
        <begin position="15"/>
        <end position="34"/>
    </location>
</feature>
<evidence type="ECO:0000313" key="3">
    <source>
        <dbReference type="Proteomes" id="UP000530564"/>
    </source>
</evidence>
<evidence type="ECO:0000256" key="1">
    <source>
        <dbReference type="SAM" id="MobiDB-lite"/>
    </source>
</evidence>
<keyword evidence="3" id="KW-1185">Reference proteome</keyword>
<dbReference type="AlphaFoldDB" id="A0A839ZZQ6"/>
<proteinExistence type="predicted"/>
<sequence length="93" mass="10852">MDTSQAGDQQRQHHQKEDAVERLGRPVQDRERIGRVGHPRRRSGDQADQDREDDLDPDQQQPEKPQFHPARPAGKIRVLAERLEHQVHRALRS</sequence>
<reference evidence="2 3" key="1">
    <citation type="submission" date="2020-08" db="EMBL/GenBank/DDBJ databases">
        <title>Genomic Encyclopedia of Type Strains, Phase IV (KMG-IV): sequencing the most valuable type-strain genomes for metagenomic binning, comparative biology and taxonomic classification.</title>
        <authorList>
            <person name="Goeker M."/>
        </authorList>
    </citation>
    <scope>NUCLEOTIDE SEQUENCE [LARGE SCALE GENOMIC DNA]</scope>
    <source>
        <strain evidence="2 3">DSM 21793</strain>
    </source>
</reference>